<comment type="caution">
    <text evidence="2">The sequence shown here is derived from an EMBL/GenBank/DDBJ whole genome shotgun (WGS) entry which is preliminary data.</text>
</comment>
<sequence>MPKLHKQRMFWKKVRSKYKLSFFNESSLEEVWTFRLSRLGAFIGLFLLLFMIFAAVVVLFAATPLKTLLPGYLKTEDRAQIVDNALVVDSLERKVALQEKYINSLRIILSGEISFDSIVVTDTLPLFPKQDSLLEQSRASLDFVQKFEEEEKYTLTVLPNTPPTDGFIFYPPVRGNVTRMFDPAVKHFGVDVSAPKNG</sequence>
<gene>
    <name evidence="2" type="ORF">IAB03_09410</name>
</gene>
<name>A0A9D1M8X6_9BACT</name>
<evidence type="ECO:0000256" key="1">
    <source>
        <dbReference type="SAM" id="Phobius"/>
    </source>
</evidence>
<evidence type="ECO:0000313" key="2">
    <source>
        <dbReference type="EMBL" id="HIU56005.1"/>
    </source>
</evidence>
<dbReference type="Proteomes" id="UP000824112">
    <property type="component" value="Unassembled WGS sequence"/>
</dbReference>
<reference evidence="2" key="2">
    <citation type="journal article" date="2021" name="PeerJ">
        <title>Extensive microbial diversity within the chicken gut microbiome revealed by metagenomics and culture.</title>
        <authorList>
            <person name="Gilroy R."/>
            <person name="Ravi A."/>
            <person name="Getino M."/>
            <person name="Pursley I."/>
            <person name="Horton D.L."/>
            <person name="Alikhan N.F."/>
            <person name="Baker D."/>
            <person name="Gharbi K."/>
            <person name="Hall N."/>
            <person name="Watson M."/>
            <person name="Adriaenssens E.M."/>
            <person name="Foster-Nyarko E."/>
            <person name="Jarju S."/>
            <person name="Secka A."/>
            <person name="Antonio M."/>
            <person name="Oren A."/>
            <person name="Chaudhuri R.R."/>
            <person name="La Ragione R."/>
            <person name="Hildebrand F."/>
            <person name="Pallen M.J."/>
        </authorList>
    </citation>
    <scope>NUCLEOTIDE SEQUENCE</scope>
    <source>
        <strain evidence="2">CHK158-818</strain>
    </source>
</reference>
<keyword evidence="1" id="KW-0472">Membrane</keyword>
<dbReference type="EMBL" id="DVNA01000216">
    <property type="protein sequence ID" value="HIU56005.1"/>
    <property type="molecule type" value="Genomic_DNA"/>
</dbReference>
<organism evidence="2 3">
    <name type="scientific">Candidatus Gallibacteroides avistercoris</name>
    <dbReference type="NCBI Taxonomy" id="2840833"/>
    <lineage>
        <taxon>Bacteria</taxon>
        <taxon>Pseudomonadati</taxon>
        <taxon>Bacteroidota</taxon>
        <taxon>Bacteroidia</taxon>
        <taxon>Bacteroidales</taxon>
        <taxon>Bacteroidaceae</taxon>
        <taxon>Bacteroidaceae incertae sedis</taxon>
        <taxon>Candidatus Gallibacteroides</taxon>
    </lineage>
</organism>
<dbReference type="AlphaFoldDB" id="A0A9D1M8X6"/>
<evidence type="ECO:0000313" key="3">
    <source>
        <dbReference type="Proteomes" id="UP000824112"/>
    </source>
</evidence>
<feature type="non-terminal residue" evidence="2">
    <location>
        <position position="198"/>
    </location>
</feature>
<keyword evidence="1" id="KW-1133">Transmembrane helix</keyword>
<feature type="transmembrane region" description="Helical" evidence="1">
    <location>
        <begin position="39"/>
        <end position="62"/>
    </location>
</feature>
<keyword evidence="1" id="KW-0812">Transmembrane</keyword>
<accession>A0A9D1M8X6</accession>
<reference evidence="2" key="1">
    <citation type="submission" date="2020-10" db="EMBL/GenBank/DDBJ databases">
        <authorList>
            <person name="Gilroy R."/>
        </authorList>
    </citation>
    <scope>NUCLEOTIDE SEQUENCE</scope>
    <source>
        <strain evidence="2">CHK158-818</strain>
    </source>
</reference>
<proteinExistence type="predicted"/>
<protein>
    <submittedName>
        <fullName evidence="2">M23 family peptidase</fullName>
    </submittedName>
</protein>